<dbReference type="Proteomes" id="UP000198942">
    <property type="component" value="Unassembled WGS sequence"/>
</dbReference>
<organism evidence="2 3">
    <name type="scientific">Mucilaginibacter gossypiicola</name>
    <dbReference type="NCBI Taxonomy" id="551995"/>
    <lineage>
        <taxon>Bacteria</taxon>
        <taxon>Pseudomonadati</taxon>
        <taxon>Bacteroidota</taxon>
        <taxon>Sphingobacteriia</taxon>
        <taxon>Sphingobacteriales</taxon>
        <taxon>Sphingobacteriaceae</taxon>
        <taxon>Mucilaginibacter</taxon>
    </lineage>
</organism>
<name>A0A1H8UZB0_9SPHI</name>
<dbReference type="RefSeq" id="WP_091222423.1">
    <property type="nucleotide sequence ID" value="NZ_FOCL01000021.1"/>
</dbReference>
<evidence type="ECO:0000313" key="3">
    <source>
        <dbReference type="Proteomes" id="UP000198942"/>
    </source>
</evidence>
<feature type="domain" description="Helix-turn-helix" evidence="1">
    <location>
        <begin position="7"/>
        <end position="57"/>
    </location>
</feature>
<dbReference type="InterPro" id="IPR041657">
    <property type="entry name" value="HTH_17"/>
</dbReference>
<dbReference type="InterPro" id="IPR009061">
    <property type="entry name" value="DNA-bd_dom_put_sf"/>
</dbReference>
<evidence type="ECO:0000313" key="2">
    <source>
        <dbReference type="EMBL" id="SEP08505.1"/>
    </source>
</evidence>
<dbReference type="AlphaFoldDB" id="A0A1H8UZB0"/>
<dbReference type="SUPFAM" id="SSF46955">
    <property type="entry name" value="Putative DNA-binding domain"/>
    <property type="match status" value="1"/>
</dbReference>
<gene>
    <name evidence="2" type="ORF">SAMN05192574_12150</name>
</gene>
<accession>A0A1H8UZB0</accession>
<keyword evidence="3" id="KW-1185">Reference proteome</keyword>
<dbReference type="GO" id="GO:0003677">
    <property type="term" value="F:DNA binding"/>
    <property type="evidence" value="ECO:0007669"/>
    <property type="project" value="InterPro"/>
</dbReference>
<dbReference type="OrthoDB" id="597977at2"/>
<protein>
    <submittedName>
        <fullName evidence="2">DNA binding domain-containing protein, excisionase family</fullName>
    </submittedName>
</protein>
<dbReference type="NCBIfam" id="TIGR01764">
    <property type="entry name" value="excise"/>
    <property type="match status" value="1"/>
</dbReference>
<reference evidence="3" key="1">
    <citation type="submission" date="2016-10" db="EMBL/GenBank/DDBJ databases">
        <authorList>
            <person name="Varghese N."/>
            <person name="Submissions S."/>
        </authorList>
    </citation>
    <scope>NUCLEOTIDE SEQUENCE [LARGE SCALE GENOMIC DNA]</scope>
    <source>
        <strain evidence="3">Gh-48</strain>
    </source>
</reference>
<dbReference type="STRING" id="551995.SAMN05192574_12150"/>
<sequence>MAETDRFLTLAELCTYLGVSKSFAYKLSHRNAIPKYCPTGGKIWFKKSDIDQWLNGHRIMSEKELNHLSN</sequence>
<evidence type="ECO:0000259" key="1">
    <source>
        <dbReference type="Pfam" id="PF12728"/>
    </source>
</evidence>
<proteinExistence type="predicted"/>
<dbReference type="Pfam" id="PF12728">
    <property type="entry name" value="HTH_17"/>
    <property type="match status" value="1"/>
</dbReference>
<dbReference type="EMBL" id="FOCL01000021">
    <property type="protein sequence ID" value="SEP08505.1"/>
    <property type="molecule type" value="Genomic_DNA"/>
</dbReference>
<dbReference type="InterPro" id="IPR010093">
    <property type="entry name" value="SinI_DNA-bd"/>
</dbReference>